<organism evidence="2 3">
    <name type="scientific">Epilithonimonas xixisoli</name>
    <dbReference type="NCBI Taxonomy" id="1476462"/>
    <lineage>
        <taxon>Bacteria</taxon>
        <taxon>Pseudomonadati</taxon>
        <taxon>Bacteroidota</taxon>
        <taxon>Flavobacteriia</taxon>
        <taxon>Flavobacteriales</taxon>
        <taxon>Weeksellaceae</taxon>
        <taxon>Chryseobacterium group</taxon>
        <taxon>Epilithonimonas</taxon>
    </lineage>
</organism>
<evidence type="ECO:0000313" key="3">
    <source>
        <dbReference type="Proteomes" id="UP000295313"/>
    </source>
</evidence>
<reference evidence="2 3" key="1">
    <citation type="submission" date="2019-03" db="EMBL/GenBank/DDBJ databases">
        <title>Genomic Encyclopedia of Type Strains, Phase III (KMG-III): the genomes of soil and plant-associated and newly described type strains.</title>
        <authorList>
            <person name="Whitman W."/>
        </authorList>
    </citation>
    <scope>NUCLEOTIDE SEQUENCE [LARGE SCALE GENOMIC DNA]</scope>
    <source>
        <strain evidence="2 3">CGMCC 1.12802</strain>
    </source>
</reference>
<dbReference type="Proteomes" id="UP000295313">
    <property type="component" value="Unassembled WGS sequence"/>
</dbReference>
<protein>
    <submittedName>
        <fullName evidence="2">Uncharacterized protein</fullName>
    </submittedName>
</protein>
<keyword evidence="1" id="KW-1133">Transmembrane helix</keyword>
<keyword evidence="1" id="KW-0472">Membrane</keyword>
<feature type="transmembrane region" description="Helical" evidence="1">
    <location>
        <begin position="12"/>
        <end position="32"/>
    </location>
</feature>
<evidence type="ECO:0000256" key="1">
    <source>
        <dbReference type="SAM" id="Phobius"/>
    </source>
</evidence>
<name>A0A4R8II82_9FLAO</name>
<keyword evidence="1" id="KW-0812">Transmembrane</keyword>
<accession>A0A4R8II82</accession>
<comment type="caution">
    <text evidence="2">The sequence shown here is derived from an EMBL/GenBank/DDBJ whole genome shotgun (WGS) entry which is preliminary data.</text>
</comment>
<dbReference type="AlphaFoldDB" id="A0A4R8II82"/>
<evidence type="ECO:0000313" key="2">
    <source>
        <dbReference type="EMBL" id="TDX86613.1"/>
    </source>
</evidence>
<sequence length="195" mass="22915">MNLFMKNLSPSIKGLIISLLTMGIAFAIYFVFLSKPNYYLVDNPTPETYYFKLNNGEEKILSAGQFLKVDLQKGKNNIKVFDQNKTMLYDSAFTVNKARGLLNITNKDYYVNNQYYGYGLNRDSLMAAKAGIEIDKKQYLGDVKKTNKLYTEDFYYNLDEDYDKIVKNVAKVESRTKIFRKQDFINYYKNYYNFK</sequence>
<proteinExistence type="predicted"/>
<keyword evidence="3" id="KW-1185">Reference proteome</keyword>
<gene>
    <name evidence="2" type="ORF">B0I22_0750</name>
</gene>
<dbReference type="EMBL" id="SOEO01000001">
    <property type="protein sequence ID" value="TDX86613.1"/>
    <property type="molecule type" value="Genomic_DNA"/>
</dbReference>